<proteinExistence type="predicted"/>
<gene>
    <name evidence="1" type="ORF">EYE40_15130</name>
</gene>
<organism evidence="1 2">
    <name type="scientific">Glaciihabitans arcticus</name>
    <dbReference type="NCBI Taxonomy" id="2668039"/>
    <lineage>
        <taxon>Bacteria</taxon>
        <taxon>Bacillati</taxon>
        <taxon>Actinomycetota</taxon>
        <taxon>Actinomycetes</taxon>
        <taxon>Micrococcales</taxon>
        <taxon>Microbacteriaceae</taxon>
        <taxon>Glaciihabitans</taxon>
    </lineage>
</organism>
<dbReference type="RefSeq" id="WP_130983100.1">
    <property type="nucleotide sequence ID" value="NZ_SISG01000002.1"/>
</dbReference>
<evidence type="ECO:0000313" key="1">
    <source>
        <dbReference type="EMBL" id="TBN55529.1"/>
    </source>
</evidence>
<keyword evidence="2" id="KW-1185">Reference proteome</keyword>
<evidence type="ECO:0000313" key="2">
    <source>
        <dbReference type="Proteomes" id="UP000294194"/>
    </source>
</evidence>
<dbReference type="Proteomes" id="UP000294194">
    <property type="component" value="Unassembled WGS sequence"/>
</dbReference>
<name>A0A4Q9GM64_9MICO</name>
<accession>A0A4Q9GM64</accession>
<comment type="caution">
    <text evidence="1">The sequence shown here is derived from an EMBL/GenBank/DDBJ whole genome shotgun (WGS) entry which is preliminary data.</text>
</comment>
<reference evidence="2" key="1">
    <citation type="submission" date="2019-02" db="EMBL/GenBank/DDBJ databases">
        <title>Glaciihabitans arcticus sp. nov., a psychrotolerant bacterium isolated from polar soil.</title>
        <authorList>
            <person name="Dahal R.H."/>
        </authorList>
    </citation>
    <scope>NUCLEOTIDE SEQUENCE [LARGE SCALE GENOMIC DNA]</scope>
    <source>
        <strain evidence="2">RP-3-7</strain>
    </source>
</reference>
<dbReference type="AlphaFoldDB" id="A0A4Q9GM64"/>
<dbReference type="EMBL" id="SISG01000002">
    <property type="protein sequence ID" value="TBN55529.1"/>
    <property type="molecule type" value="Genomic_DNA"/>
</dbReference>
<sequence length="144" mass="15675">MAEALLFERHDVMKNGSPMKLAETSGEFSWGVLLIEDEGSTEEIPPWPSPDEIATFASSSVVLRILHGQEGPTSVRIWDSDVETRGELVFEREIEITSGTVLARDAVSDVQVSAALQPGTYVCRIFVDSPIEASEVDISLSHSA</sequence>
<protein>
    <submittedName>
        <fullName evidence="1">Uncharacterized protein</fullName>
    </submittedName>
</protein>